<dbReference type="Gramene" id="OMERI02G31010.1">
    <property type="protein sequence ID" value="OMERI02G31010.1"/>
    <property type="gene ID" value="OMERI02G31010"/>
</dbReference>
<sequence length="62" mass="6722">MHDSENGCGAIGGMLGFTGMIVVLYSHLSQVGSARRMSSPPLIVWKRVEERKMTGIASEEVN</sequence>
<evidence type="ECO:0000313" key="2">
    <source>
        <dbReference type="EnsemblPlants" id="OMERI02G31010.1"/>
    </source>
</evidence>
<proteinExistence type="predicted"/>
<dbReference type="HOGENOM" id="CLU_2907954_0_0_1"/>
<keyword evidence="1" id="KW-0472">Membrane</keyword>
<reference evidence="2" key="2">
    <citation type="submission" date="2018-05" db="EMBL/GenBank/DDBJ databases">
        <title>OmerRS3 (Oryza meridionalis Reference Sequence Version 3).</title>
        <authorList>
            <person name="Zhang J."/>
            <person name="Kudrna D."/>
            <person name="Lee S."/>
            <person name="Talag J."/>
            <person name="Welchert J."/>
            <person name="Wing R.A."/>
        </authorList>
    </citation>
    <scope>NUCLEOTIDE SEQUENCE [LARGE SCALE GENOMIC DNA]</scope>
    <source>
        <strain evidence="2">cv. OR44</strain>
    </source>
</reference>
<name>A0A0E0CRG0_9ORYZ</name>
<dbReference type="AlphaFoldDB" id="A0A0E0CRG0"/>
<evidence type="ECO:0000313" key="3">
    <source>
        <dbReference type="Proteomes" id="UP000008021"/>
    </source>
</evidence>
<reference evidence="2" key="1">
    <citation type="submission" date="2015-04" db="UniProtKB">
        <authorList>
            <consortium name="EnsemblPlants"/>
        </authorList>
    </citation>
    <scope>IDENTIFICATION</scope>
</reference>
<feature type="transmembrane region" description="Helical" evidence="1">
    <location>
        <begin position="6"/>
        <end position="28"/>
    </location>
</feature>
<dbReference type="EnsemblPlants" id="OMERI02G31010.1">
    <property type="protein sequence ID" value="OMERI02G31010.1"/>
    <property type="gene ID" value="OMERI02G31010"/>
</dbReference>
<dbReference type="Proteomes" id="UP000008021">
    <property type="component" value="Chromosome 2"/>
</dbReference>
<evidence type="ECO:0000256" key="1">
    <source>
        <dbReference type="SAM" id="Phobius"/>
    </source>
</evidence>
<accession>A0A0E0CRG0</accession>
<protein>
    <submittedName>
        <fullName evidence="2">Uncharacterized protein</fullName>
    </submittedName>
</protein>
<keyword evidence="1" id="KW-1133">Transmembrane helix</keyword>
<keyword evidence="3" id="KW-1185">Reference proteome</keyword>
<keyword evidence="1" id="KW-0812">Transmembrane</keyword>
<organism evidence="2">
    <name type="scientific">Oryza meridionalis</name>
    <dbReference type="NCBI Taxonomy" id="40149"/>
    <lineage>
        <taxon>Eukaryota</taxon>
        <taxon>Viridiplantae</taxon>
        <taxon>Streptophyta</taxon>
        <taxon>Embryophyta</taxon>
        <taxon>Tracheophyta</taxon>
        <taxon>Spermatophyta</taxon>
        <taxon>Magnoliopsida</taxon>
        <taxon>Liliopsida</taxon>
        <taxon>Poales</taxon>
        <taxon>Poaceae</taxon>
        <taxon>BOP clade</taxon>
        <taxon>Oryzoideae</taxon>
        <taxon>Oryzeae</taxon>
        <taxon>Oryzinae</taxon>
        <taxon>Oryza</taxon>
    </lineage>
</organism>